<feature type="domain" description="AAA+ ATPase" evidence="1">
    <location>
        <begin position="86"/>
        <end position="214"/>
    </location>
</feature>
<dbReference type="Pfam" id="PF00004">
    <property type="entry name" value="AAA"/>
    <property type="match status" value="1"/>
</dbReference>
<accession>A0A6A6E9K1</accession>
<evidence type="ECO:0000259" key="1">
    <source>
        <dbReference type="SMART" id="SM00382"/>
    </source>
</evidence>
<dbReference type="Gene3D" id="3.40.50.300">
    <property type="entry name" value="P-loop containing nucleotide triphosphate hydrolases"/>
    <property type="match status" value="1"/>
</dbReference>
<organism evidence="2 3">
    <name type="scientific">Zopfia rhizophila CBS 207.26</name>
    <dbReference type="NCBI Taxonomy" id="1314779"/>
    <lineage>
        <taxon>Eukaryota</taxon>
        <taxon>Fungi</taxon>
        <taxon>Dikarya</taxon>
        <taxon>Ascomycota</taxon>
        <taxon>Pezizomycotina</taxon>
        <taxon>Dothideomycetes</taxon>
        <taxon>Dothideomycetes incertae sedis</taxon>
        <taxon>Zopfiaceae</taxon>
        <taxon>Zopfia</taxon>
    </lineage>
</organism>
<dbReference type="SUPFAM" id="SSF52540">
    <property type="entry name" value="P-loop containing nucleoside triphosphate hydrolases"/>
    <property type="match status" value="1"/>
</dbReference>
<dbReference type="PANTHER" id="PTHR46411:SF2">
    <property type="entry name" value="AAA+ ATPASE DOMAIN-CONTAINING PROTEIN"/>
    <property type="match status" value="1"/>
</dbReference>
<dbReference type="EMBL" id="ML994629">
    <property type="protein sequence ID" value="KAF2186506.1"/>
    <property type="molecule type" value="Genomic_DNA"/>
</dbReference>
<reference evidence="2" key="1">
    <citation type="journal article" date="2020" name="Stud. Mycol.">
        <title>101 Dothideomycetes genomes: a test case for predicting lifestyles and emergence of pathogens.</title>
        <authorList>
            <person name="Haridas S."/>
            <person name="Albert R."/>
            <person name="Binder M."/>
            <person name="Bloem J."/>
            <person name="Labutti K."/>
            <person name="Salamov A."/>
            <person name="Andreopoulos B."/>
            <person name="Baker S."/>
            <person name="Barry K."/>
            <person name="Bills G."/>
            <person name="Bluhm B."/>
            <person name="Cannon C."/>
            <person name="Castanera R."/>
            <person name="Culley D."/>
            <person name="Daum C."/>
            <person name="Ezra D."/>
            <person name="Gonzalez J."/>
            <person name="Henrissat B."/>
            <person name="Kuo A."/>
            <person name="Liang C."/>
            <person name="Lipzen A."/>
            <person name="Lutzoni F."/>
            <person name="Magnuson J."/>
            <person name="Mondo S."/>
            <person name="Nolan M."/>
            <person name="Ohm R."/>
            <person name="Pangilinan J."/>
            <person name="Park H.-J."/>
            <person name="Ramirez L."/>
            <person name="Alfaro M."/>
            <person name="Sun H."/>
            <person name="Tritt A."/>
            <person name="Yoshinaga Y."/>
            <person name="Zwiers L.-H."/>
            <person name="Turgeon B."/>
            <person name="Goodwin S."/>
            <person name="Spatafora J."/>
            <person name="Crous P."/>
            <person name="Grigoriev I."/>
        </authorList>
    </citation>
    <scope>NUCLEOTIDE SEQUENCE</scope>
    <source>
        <strain evidence="2">CBS 207.26</strain>
    </source>
</reference>
<dbReference type="InterPro" id="IPR027417">
    <property type="entry name" value="P-loop_NTPase"/>
</dbReference>
<dbReference type="InterPro" id="IPR003959">
    <property type="entry name" value="ATPase_AAA_core"/>
</dbReference>
<dbReference type="AlphaFoldDB" id="A0A6A6E9K1"/>
<dbReference type="InterPro" id="IPR003593">
    <property type="entry name" value="AAA+_ATPase"/>
</dbReference>
<keyword evidence="3" id="KW-1185">Reference proteome</keyword>
<evidence type="ECO:0000313" key="3">
    <source>
        <dbReference type="Proteomes" id="UP000800200"/>
    </source>
</evidence>
<protein>
    <submittedName>
        <fullName evidence="2">AAA family ATPase</fullName>
    </submittedName>
</protein>
<dbReference type="CDD" id="cd19481">
    <property type="entry name" value="RecA-like_protease"/>
    <property type="match status" value="1"/>
</dbReference>
<dbReference type="OrthoDB" id="10042665at2759"/>
<gene>
    <name evidence="2" type="ORF">K469DRAFT_572372</name>
</gene>
<dbReference type="SMART" id="SM00382">
    <property type="entry name" value="AAA"/>
    <property type="match status" value="1"/>
</dbReference>
<dbReference type="PANTHER" id="PTHR46411">
    <property type="entry name" value="FAMILY ATPASE, PUTATIVE-RELATED"/>
    <property type="match status" value="1"/>
</dbReference>
<name>A0A6A6E9K1_9PEZI</name>
<dbReference type="Proteomes" id="UP000800200">
    <property type="component" value="Unassembled WGS sequence"/>
</dbReference>
<evidence type="ECO:0000313" key="2">
    <source>
        <dbReference type="EMBL" id="KAF2186506.1"/>
    </source>
</evidence>
<proteinExistence type="predicted"/>
<dbReference type="GO" id="GO:0016887">
    <property type="term" value="F:ATP hydrolysis activity"/>
    <property type="evidence" value="ECO:0007669"/>
    <property type="project" value="InterPro"/>
</dbReference>
<sequence length="333" mass="38637">MKPQKPELTDDDFFICRNTTIAFALDQKVWVHNVRISLLRDIEWDSDPFKLLQFSEDAKLLVYRLVKGFNNRNEDVYDDIIRGKGKGLIFLLHGPPGLGKTLTAESVAESARRPLYRVTTGELSTDVEKLEKQLGDIFRLGARWKAVVLLDEADVLMSQRTVDDLRRNSIVAVFLRLLEYYRGMLFLTTNRHKDFDEAFYSRIHVTIQFGSLIPEWRANIWREHIQRASGRNRQPGLWSEDMFEVLGEIDTNGRDIKNYTRTAYAFARAEDEDLTLHHTLVVLRNNLPDEKFKAHKVTFGKLDILEKELRKRIEKWENQKATAATIASAKVGE</sequence>
<dbReference type="GO" id="GO:0005524">
    <property type="term" value="F:ATP binding"/>
    <property type="evidence" value="ECO:0007669"/>
    <property type="project" value="InterPro"/>
</dbReference>